<dbReference type="SUPFAM" id="SSF82199">
    <property type="entry name" value="SET domain"/>
    <property type="match status" value="1"/>
</dbReference>
<comment type="caution">
    <text evidence="1">The sequence shown here is derived from an EMBL/GenBank/DDBJ whole genome shotgun (WGS) entry which is preliminary data.</text>
</comment>
<gene>
    <name evidence="1" type="ORF">PGLA1383_LOCUS32271</name>
</gene>
<dbReference type="Proteomes" id="UP000654075">
    <property type="component" value="Unassembled WGS sequence"/>
</dbReference>
<sequence length="138" mass="14779">PGVQWLIQSGAVHELPGAGPEIPEPRLERFKFKLDAPLCRRAEAVAAACSFRNQSPCADGAYPAMLFRASSRFNHSCFPNAGGFLPGGKGVPCVAQYKAPPLSTYALEEIAPGEEVCSCYLADAEQLAPCRTRRAALQ</sequence>
<reference evidence="1" key="1">
    <citation type="submission" date="2021-02" db="EMBL/GenBank/DDBJ databases">
        <authorList>
            <person name="Dougan E. K."/>
            <person name="Rhodes N."/>
            <person name="Thang M."/>
            <person name="Chan C."/>
        </authorList>
    </citation>
    <scope>NUCLEOTIDE SEQUENCE</scope>
</reference>
<feature type="non-terminal residue" evidence="1">
    <location>
        <position position="1"/>
    </location>
</feature>
<name>A0A813FJC6_POLGL</name>
<organism evidence="1 2">
    <name type="scientific">Polarella glacialis</name>
    <name type="common">Dinoflagellate</name>
    <dbReference type="NCBI Taxonomy" id="89957"/>
    <lineage>
        <taxon>Eukaryota</taxon>
        <taxon>Sar</taxon>
        <taxon>Alveolata</taxon>
        <taxon>Dinophyceae</taxon>
        <taxon>Suessiales</taxon>
        <taxon>Suessiaceae</taxon>
        <taxon>Polarella</taxon>
    </lineage>
</organism>
<evidence type="ECO:0000313" key="1">
    <source>
        <dbReference type="EMBL" id="CAE8614541.1"/>
    </source>
</evidence>
<proteinExistence type="predicted"/>
<evidence type="ECO:0000313" key="2">
    <source>
        <dbReference type="Proteomes" id="UP000654075"/>
    </source>
</evidence>
<dbReference type="EMBL" id="CAJNNV010025447">
    <property type="protein sequence ID" value="CAE8614541.1"/>
    <property type="molecule type" value="Genomic_DNA"/>
</dbReference>
<feature type="non-terminal residue" evidence="1">
    <location>
        <position position="138"/>
    </location>
</feature>
<keyword evidence="2" id="KW-1185">Reference proteome</keyword>
<evidence type="ECO:0008006" key="3">
    <source>
        <dbReference type="Google" id="ProtNLM"/>
    </source>
</evidence>
<dbReference type="InterPro" id="IPR046341">
    <property type="entry name" value="SET_dom_sf"/>
</dbReference>
<protein>
    <recommendedName>
        <fullName evidence="3">SET domain-containing protein</fullName>
    </recommendedName>
</protein>
<accession>A0A813FJC6</accession>
<dbReference type="OrthoDB" id="438641at2759"/>
<dbReference type="AlphaFoldDB" id="A0A813FJC6"/>
<dbReference type="Gene3D" id="2.170.270.10">
    <property type="entry name" value="SET domain"/>
    <property type="match status" value="1"/>
</dbReference>